<dbReference type="Pfam" id="PF12449">
    <property type="entry name" value="DUF3684"/>
    <property type="match status" value="1"/>
</dbReference>
<dbReference type="InterPro" id="IPR058210">
    <property type="entry name" value="SACS/Nov_dom"/>
</dbReference>
<dbReference type="PANTHER" id="PTHR47839">
    <property type="entry name" value="DOMAIN PROTEIN, PUTATIVE (AFU_ORTHOLOGUE AFUA_6G04830)-RELATED"/>
    <property type="match status" value="1"/>
</dbReference>
<proteinExistence type="predicted"/>
<organism evidence="3 4">
    <name type="scientific">Glomus cerebriforme</name>
    <dbReference type="NCBI Taxonomy" id="658196"/>
    <lineage>
        <taxon>Eukaryota</taxon>
        <taxon>Fungi</taxon>
        <taxon>Fungi incertae sedis</taxon>
        <taxon>Mucoromycota</taxon>
        <taxon>Glomeromycotina</taxon>
        <taxon>Glomeromycetes</taxon>
        <taxon>Glomerales</taxon>
        <taxon>Glomeraceae</taxon>
        <taxon>Glomus</taxon>
    </lineage>
</organism>
<feature type="compositionally biased region" description="Basic residues" evidence="1">
    <location>
        <begin position="801"/>
        <end position="814"/>
    </location>
</feature>
<dbReference type="Proteomes" id="UP000265703">
    <property type="component" value="Unassembled WGS sequence"/>
</dbReference>
<dbReference type="NCBIfam" id="NF047352">
    <property type="entry name" value="P_loop_sacsin"/>
    <property type="match status" value="1"/>
</dbReference>
<evidence type="ECO:0000313" key="4">
    <source>
        <dbReference type="Proteomes" id="UP000265703"/>
    </source>
</evidence>
<feature type="compositionally biased region" description="Basic and acidic residues" evidence="1">
    <location>
        <begin position="787"/>
        <end position="797"/>
    </location>
</feature>
<dbReference type="Pfam" id="PF25794">
    <property type="entry name" value="SACS"/>
    <property type="match status" value="1"/>
</dbReference>
<gene>
    <name evidence="3" type="ORF">C1645_812855</name>
</gene>
<dbReference type="InterPro" id="IPR036890">
    <property type="entry name" value="HATPase_C_sf"/>
</dbReference>
<feature type="domain" description="Sacsin/Nov" evidence="2">
    <location>
        <begin position="27"/>
        <end position="149"/>
    </location>
</feature>
<keyword evidence="4" id="KW-1185">Reference proteome</keyword>
<protein>
    <recommendedName>
        <fullName evidence="2">Sacsin/Nov domain-containing protein</fullName>
    </recommendedName>
</protein>
<evidence type="ECO:0000313" key="3">
    <source>
        <dbReference type="EMBL" id="RIA98304.1"/>
    </source>
</evidence>
<dbReference type="OrthoDB" id="10031156at2759"/>
<name>A0A397TTS2_9GLOM</name>
<reference evidence="3 4" key="1">
    <citation type="submission" date="2018-06" db="EMBL/GenBank/DDBJ databases">
        <title>Comparative genomics reveals the genomic features of Rhizophagus irregularis, R. cerebriforme, R. diaphanum and Gigaspora rosea, and their symbiotic lifestyle signature.</title>
        <authorList>
            <person name="Morin E."/>
            <person name="San Clemente H."/>
            <person name="Chen E.C.H."/>
            <person name="De La Providencia I."/>
            <person name="Hainaut M."/>
            <person name="Kuo A."/>
            <person name="Kohler A."/>
            <person name="Murat C."/>
            <person name="Tang N."/>
            <person name="Roy S."/>
            <person name="Loubradou J."/>
            <person name="Henrissat B."/>
            <person name="Grigoriev I.V."/>
            <person name="Corradi N."/>
            <person name="Roux C."/>
            <person name="Martin F.M."/>
        </authorList>
    </citation>
    <scope>NUCLEOTIDE SEQUENCE [LARGE SCALE GENOMIC DNA]</scope>
    <source>
        <strain evidence="3 4">DAOM 227022</strain>
    </source>
</reference>
<dbReference type="InterPro" id="IPR022155">
    <property type="entry name" value="DUF3684"/>
</dbReference>
<dbReference type="PANTHER" id="PTHR47839:SF1">
    <property type="entry name" value="DOMAIN PROTEIN, PUTATIVE (AFU_ORTHOLOGUE AFUA_6G04830)-RELATED"/>
    <property type="match status" value="1"/>
</dbReference>
<dbReference type="Gene3D" id="3.30.565.10">
    <property type="entry name" value="Histidine kinase-like ATPase, C-terminal domain"/>
    <property type="match status" value="1"/>
</dbReference>
<feature type="region of interest" description="Disordered" evidence="1">
    <location>
        <begin position="787"/>
        <end position="829"/>
    </location>
</feature>
<evidence type="ECO:0000259" key="2">
    <source>
        <dbReference type="Pfam" id="PF25794"/>
    </source>
</evidence>
<dbReference type="SUPFAM" id="SSF55874">
    <property type="entry name" value="ATPase domain of HSP90 chaperone/DNA topoisomerase II/histidine kinase"/>
    <property type="match status" value="1"/>
</dbReference>
<sequence>MSLDNFRFQVLSSLNGEERVEVNQRLLIDKILARYSAEFVVYRELMQNSDDASSQNVQIIFETTNKVIRDPSNPPKRLNLDPSIEDNKMEDKITRIIFRNNGFAFRTEDWNRLKKIAEGNPDEQKIGAFGVGFYSLFSVCEEPFVSSGGQGMAFYWRGNQLFAKQAPTGDNDRTWTTFLMDMREPLELPNIEKFARFLANSLGFTGNLRDVSVYFNDSMVIQLSKGMADPILLNTASGFNVSSPRGIFHLTSMNIRRVQLNIKRLVIPTNMNINQWSSLPISNLQIEQASIFLRIANGNMNVKVTNEISAEMDRITKKKPPSKTTIQMIYTGFDEYGNYNKNISSVFKDLLPYPGQGRIYIGFPTHQTTGCCAHLAARVIPTVERESIDLVEKTLSIYNGEMLRMAGTLCRILYENEIAQISGVYSEKILNNTIDDETKKSVREYLENWAIHALTHFTFKLSTPNAQVGGITESQFFNCSKNILPILSTNGVLPITNVRIPNSEMAGFIKTIPFVPKIIFEQCYIFFRKVKNMNLIKELTLDDVLYELDSRTLSEDEITDLLKWWISYRSKETNVNATKVAQFLQFARIDDNSRSLNKIRYFLNPGIVPPDVDVPAETLPFVISKKLKSQDLEKWVGWSELSLINWARFIVNKPELENDPTFAKKVLQILGKSLNNLSKNDKNIIQQLFIHKRCIPTKFGMKKPNESYFNNVNLFPDLPTIEFQKPTNIMEHLGVRKVVELKLIFDRLVSQGNWDHMQLAKYLASMSNNLKENEIKILKDKPIWPKELPKESSEESPKGSSSKRSKKSASKKSSKGSSSKRSNKDEPKEINPERFIARQLYTPLALHREFGLPLLEWKGNWNRNSQEGKFIIGLGLQEYPTLKAILELAAFHSNLKIRSKALKYFIDNFEDKYSKDYDPHVNIAFLPCLNPGIYVKPSECHINVECTTMKFYAISQDLRFQVERLGVCQNPSHEKLLMRLREDPPRNENKAKDIFEYLASRQADFTENDWKILTDLEFIPIKDKCRPDVMILTSPRNCFFNVQDDLKIFFTCIDFGIKANRFLTTCGVKNEPSPVEHADLLVRLSTEVYNSLASEEKYLSILRNIAFNLNTIKKARTSLIAEMRKSPILIGIKKNNNNGPDSCCLDLGKKIFVNDNSKYQRVFKPLTAPVDNDYFMKILYSELGCRSLHETVQENVRPIGISKTSPSPKAQELQAKIIERASLFYFEHPNIKKNVDWLKMLKVKDANYMETTFVLDNDKKVERRSTTSCILQDTLYITANPDSLDVADNIVKNIYAKYEWKDVFCVNVLLTAELSSLKRRGYPVDHIMQQQNYRYVRQQSAVNNKKTIKVTPESIRNLRNSLRNSIISCNSNIGNINSINNQADIKIVDESQASYCDIIPGHLLFYVGTIREIKLYDTRRGYQSEIMSSTHIVPLNHFIDILRDLAEVFELLPKVIHVFYDDNSNTIAFNRDGALFFNLKFYIGLHEEECKVRPTNDVMTYWFMTFCHELAHNFVELHSSEHEYYYSSFSETYMSNFISMIKRRGIIW</sequence>
<accession>A0A397TTS2</accession>
<dbReference type="EMBL" id="QKYT01000017">
    <property type="protein sequence ID" value="RIA98304.1"/>
    <property type="molecule type" value="Genomic_DNA"/>
</dbReference>
<comment type="caution">
    <text evidence="3">The sequence shown here is derived from an EMBL/GenBank/DDBJ whole genome shotgun (WGS) entry which is preliminary data.</text>
</comment>
<evidence type="ECO:0000256" key="1">
    <source>
        <dbReference type="SAM" id="MobiDB-lite"/>
    </source>
</evidence>